<feature type="transmembrane region" description="Helical" evidence="8">
    <location>
        <begin position="159"/>
        <end position="180"/>
    </location>
</feature>
<comment type="similarity">
    <text evidence="8">Belongs to the binding-protein-dependent transport system permease family.</text>
</comment>
<dbReference type="Proteomes" id="UP000321389">
    <property type="component" value="Chromosome"/>
</dbReference>
<gene>
    <name evidence="10" type="ORF">FQ775_15535</name>
</gene>
<dbReference type="PANTHER" id="PTHR43357">
    <property type="entry name" value="INNER MEMBRANE ABC TRANSPORTER PERMEASE PROTEIN YDCV"/>
    <property type="match status" value="1"/>
</dbReference>
<dbReference type="GO" id="GO:0055085">
    <property type="term" value="P:transmembrane transport"/>
    <property type="evidence" value="ECO:0007669"/>
    <property type="project" value="InterPro"/>
</dbReference>
<dbReference type="EMBL" id="CP042301">
    <property type="protein sequence ID" value="QDZ01669.1"/>
    <property type="molecule type" value="Genomic_DNA"/>
</dbReference>
<feature type="domain" description="ABC transmembrane type-1" evidence="9">
    <location>
        <begin position="68"/>
        <end position="273"/>
    </location>
</feature>
<evidence type="ECO:0000256" key="2">
    <source>
        <dbReference type="ARBA" id="ARBA00022448"/>
    </source>
</evidence>
<dbReference type="InterPro" id="IPR035906">
    <property type="entry name" value="MetI-like_sf"/>
</dbReference>
<dbReference type="PROSITE" id="PS50928">
    <property type="entry name" value="ABC_TM1"/>
    <property type="match status" value="2"/>
</dbReference>
<organism evidence="10 11">
    <name type="scientific">Nitratireductor mangrovi</name>
    <dbReference type="NCBI Taxonomy" id="2599600"/>
    <lineage>
        <taxon>Bacteria</taxon>
        <taxon>Pseudomonadati</taxon>
        <taxon>Pseudomonadota</taxon>
        <taxon>Alphaproteobacteria</taxon>
        <taxon>Hyphomicrobiales</taxon>
        <taxon>Phyllobacteriaceae</taxon>
        <taxon>Nitratireductor</taxon>
    </lineage>
</organism>
<reference evidence="10" key="1">
    <citation type="submission" date="2020-04" db="EMBL/GenBank/DDBJ databases">
        <title>Nitratireductor sp. nov. isolated from mangrove soil.</title>
        <authorList>
            <person name="Ye Y."/>
        </authorList>
    </citation>
    <scope>NUCLEOTIDE SEQUENCE</scope>
    <source>
        <strain evidence="10">SY7</strain>
    </source>
</reference>
<evidence type="ECO:0000259" key="9">
    <source>
        <dbReference type="PROSITE" id="PS50928"/>
    </source>
</evidence>
<feature type="transmembrane region" description="Helical" evidence="8">
    <location>
        <begin position="306"/>
        <end position="328"/>
    </location>
</feature>
<feature type="domain" description="ABC transmembrane type-1" evidence="9">
    <location>
        <begin position="344"/>
        <end position="554"/>
    </location>
</feature>
<evidence type="ECO:0000256" key="8">
    <source>
        <dbReference type="RuleBase" id="RU363032"/>
    </source>
</evidence>
<evidence type="ECO:0000313" key="11">
    <source>
        <dbReference type="Proteomes" id="UP000321389"/>
    </source>
</evidence>
<evidence type="ECO:0000256" key="6">
    <source>
        <dbReference type="ARBA" id="ARBA00022989"/>
    </source>
</evidence>
<feature type="transmembrane region" description="Helical" evidence="8">
    <location>
        <begin position="537"/>
        <end position="559"/>
    </location>
</feature>
<accession>A0A5B8L1D9</accession>
<feature type="transmembrane region" description="Helical" evidence="8">
    <location>
        <begin position="103"/>
        <end position="123"/>
    </location>
</feature>
<dbReference type="OrthoDB" id="9790211at2"/>
<keyword evidence="2 8" id="KW-0813">Transport</keyword>
<feature type="transmembrane region" description="Helical" evidence="8">
    <location>
        <begin position="427"/>
        <end position="449"/>
    </location>
</feature>
<dbReference type="GO" id="GO:0005886">
    <property type="term" value="C:plasma membrane"/>
    <property type="evidence" value="ECO:0007669"/>
    <property type="project" value="UniProtKB-SubCell"/>
</dbReference>
<feature type="transmembrane region" description="Helical" evidence="8">
    <location>
        <begin position="72"/>
        <end position="96"/>
    </location>
</feature>
<protein>
    <submittedName>
        <fullName evidence="10">Iron ABC transporter permease</fullName>
    </submittedName>
</protein>
<dbReference type="FunFam" id="1.10.3720.10:FF:000088">
    <property type="entry name" value="Iron(III) ABC transporter, permease protein"/>
    <property type="match status" value="1"/>
</dbReference>
<keyword evidence="5 8" id="KW-0812">Transmembrane</keyword>
<keyword evidence="6 8" id="KW-1133">Transmembrane helix</keyword>
<keyword evidence="11" id="KW-1185">Reference proteome</keyword>
<dbReference type="SUPFAM" id="SSF161098">
    <property type="entry name" value="MetI-like"/>
    <property type="match status" value="2"/>
</dbReference>
<evidence type="ECO:0000313" key="10">
    <source>
        <dbReference type="EMBL" id="QDZ01669.1"/>
    </source>
</evidence>
<dbReference type="InterPro" id="IPR000515">
    <property type="entry name" value="MetI-like"/>
</dbReference>
<sequence length="566" mass="59711">MSAESAPVFALAETAPPALRERYLGATLAAGLIAAVVLLPIAVVVGIALSGSGEDWPHLVSNVLPQSTGTTFVLLAMVAAGSASIGVTSAWLVVAYDFPLRRVLAWALVLPLAVPPYLAAYAFGEFFLFTGPVQTLWRALFGFQTARDYWFPDIRSTTGAAIVLSSVLFPYVYLTVRVVFIMQGRNIADVARTLGASPSRVLFKILLPVARPAIIAGTALVLMETLNDIGAVEYLGVRTLTFSVFTTWLNRGSLEGAAQIAMVMLVIVLGLLWAERWARRHRRFHGARSTHMKAHPPRVRLRGVRAGLATVAVVAPVLTGFGVPAYVFAGYASRRLEQLAEPALFDAFLTSVVTAGSAAVVTVLAALALVNATRLSRSAAVGALARLASSGYAMPGTILGLGLLFSLSRIDNVVDALAREHLGFSTGLLFTGSAAAVVLACSVRFLALAEGAIHSGLEKLPPHIDEAARSLGHAPGATARKVLIPLLKPALFTAAVLVFVDTVKELSATILLRPFGFSTLATHVYENASRGVVEDGALAALLIILTALVPVVLLSRALMRDAEATL</sequence>
<feature type="transmembrane region" description="Helical" evidence="8">
    <location>
        <begin position="201"/>
        <end position="223"/>
    </location>
</feature>
<keyword evidence="3" id="KW-1003">Cell membrane</keyword>
<dbReference type="PANTHER" id="PTHR43357:SF3">
    <property type="entry name" value="FE(3+)-TRANSPORT SYSTEM PERMEASE PROTEIN FBPB 2"/>
    <property type="match status" value="1"/>
</dbReference>
<dbReference type="KEGG" id="niy:FQ775_15535"/>
<evidence type="ECO:0000256" key="4">
    <source>
        <dbReference type="ARBA" id="ARBA00022519"/>
    </source>
</evidence>
<evidence type="ECO:0000256" key="1">
    <source>
        <dbReference type="ARBA" id="ARBA00004429"/>
    </source>
</evidence>
<feature type="transmembrane region" description="Helical" evidence="8">
    <location>
        <begin position="384"/>
        <end position="407"/>
    </location>
</feature>
<dbReference type="RefSeq" id="WP_146300310.1">
    <property type="nucleotide sequence ID" value="NZ_CP042301.2"/>
</dbReference>
<keyword evidence="4" id="KW-0997">Cell inner membrane</keyword>
<evidence type="ECO:0000256" key="7">
    <source>
        <dbReference type="ARBA" id="ARBA00023136"/>
    </source>
</evidence>
<evidence type="ECO:0000256" key="3">
    <source>
        <dbReference type="ARBA" id="ARBA00022475"/>
    </source>
</evidence>
<dbReference type="Pfam" id="PF00528">
    <property type="entry name" value="BPD_transp_1"/>
    <property type="match status" value="2"/>
</dbReference>
<dbReference type="AlphaFoldDB" id="A0A5B8L1D9"/>
<feature type="transmembrane region" description="Helical" evidence="8">
    <location>
        <begin position="256"/>
        <end position="274"/>
    </location>
</feature>
<proteinExistence type="inferred from homology"/>
<comment type="subcellular location">
    <subcellularLocation>
        <location evidence="1">Cell inner membrane</location>
        <topology evidence="1">Multi-pass membrane protein</topology>
    </subcellularLocation>
    <subcellularLocation>
        <location evidence="8">Cell membrane</location>
        <topology evidence="8">Multi-pass membrane protein</topology>
    </subcellularLocation>
</comment>
<feature type="transmembrane region" description="Helical" evidence="8">
    <location>
        <begin position="348"/>
        <end position="372"/>
    </location>
</feature>
<evidence type="ECO:0000256" key="5">
    <source>
        <dbReference type="ARBA" id="ARBA00022692"/>
    </source>
</evidence>
<name>A0A5B8L1D9_9HYPH</name>
<keyword evidence="7 8" id="KW-0472">Membrane</keyword>
<dbReference type="Gene3D" id="1.10.3720.10">
    <property type="entry name" value="MetI-like"/>
    <property type="match status" value="2"/>
</dbReference>
<feature type="transmembrane region" description="Helical" evidence="8">
    <location>
        <begin position="28"/>
        <end position="52"/>
    </location>
</feature>
<dbReference type="CDD" id="cd06261">
    <property type="entry name" value="TM_PBP2"/>
    <property type="match status" value="2"/>
</dbReference>